<dbReference type="SUPFAM" id="SSF56300">
    <property type="entry name" value="Metallo-dependent phosphatases"/>
    <property type="match status" value="1"/>
</dbReference>
<dbReference type="Proteomes" id="UP001168540">
    <property type="component" value="Unassembled WGS sequence"/>
</dbReference>
<evidence type="ECO:0000313" key="3">
    <source>
        <dbReference type="Proteomes" id="UP001168540"/>
    </source>
</evidence>
<dbReference type="Pfam" id="PF00149">
    <property type="entry name" value="Metallophos"/>
    <property type="match status" value="1"/>
</dbReference>
<dbReference type="InterPro" id="IPR004843">
    <property type="entry name" value="Calcineurin-like_PHP"/>
</dbReference>
<gene>
    <name evidence="2" type="ORF">QU481_16605</name>
</gene>
<feature type="domain" description="Calcineurin-like phosphoesterase" evidence="1">
    <location>
        <begin position="2"/>
        <end position="87"/>
    </location>
</feature>
<accession>A0ABT7XRY3</accession>
<dbReference type="Gene3D" id="3.60.21.10">
    <property type="match status" value="1"/>
</dbReference>
<proteinExistence type="predicted"/>
<reference evidence="2" key="1">
    <citation type="submission" date="2023-06" db="EMBL/GenBank/DDBJ databases">
        <authorList>
            <person name="Zhang S."/>
        </authorList>
    </citation>
    <scope>NUCLEOTIDE SEQUENCE</scope>
    <source>
        <strain evidence="2">SG2303</strain>
    </source>
</reference>
<evidence type="ECO:0000259" key="1">
    <source>
        <dbReference type="Pfam" id="PF00149"/>
    </source>
</evidence>
<sequence length="318" mass="35575">MAFDVIGDVHGHVEALDALLYKLGYREQHGAWRHPDRTAVFVGDLIDRGPGQLRTLDRVRRMVDAGSALMTMGNHEFNALAWATPDPDMAGEFLRPHNHKNRHQHAAFLSEMASQPQLLAETLDWFMSLPLWLELPGLRVVHACWHPEALAVLRGRLTPERTLTTATLVEAARRPHPDAPASERLLFDAVESVLKGLEATLPDGLQFYDKDGRARRQVRIRWWDSEATTWQQAVEVDATTRAQLPATPLPASMRLTYTDPVPVLFGHYWQRGTPAVHANGLAACLDYSVARGGQLMAYRWEGEPRLDAAHFVSVPALG</sequence>
<dbReference type="RefSeq" id="WP_289831145.1">
    <property type="nucleotide sequence ID" value="NZ_JAUEDK010000034.1"/>
</dbReference>
<dbReference type="PANTHER" id="PTHR42850">
    <property type="entry name" value="METALLOPHOSPHOESTERASE"/>
    <property type="match status" value="1"/>
</dbReference>
<protein>
    <submittedName>
        <fullName evidence="2">Metallophosphoesterase</fullName>
    </submittedName>
</protein>
<dbReference type="EMBL" id="JAUEDK010000034">
    <property type="protein sequence ID" value="MDN0076490.1"/>
    <property type="molecule type" value="Genomic_DNA"/>
</dbReference>
<dbReference type="InterPro" id="IPR029052">
    <property type="entry name" value="Metallo-depent_PP-like"/>
</dbReference>
<dbReference type="InterPro" id="IPR050126">
    <property type="entry name" value="Ap4A_hydrolase"/>
</dbReference>
<organism evidence="2 3">
    <name type="scientific">Crenobacter oryzisoli</name>
    <dbReference type="NCBI Taxonomy" id="3056844"/>
    <lineage>
        <taxon>Bacteria</taxon>
        <taxon>Pseudomonadati</taxon>
        <taxon>Pseudomonadota</taxon>
        <taxon>Betaproteobacteria</taxon>
        <taxon>Neisseriales</taxon>
        <taxon>Neisseriaceae</taxon>
        <taxon>Crenobacter</taxon>
    </lineage>
</organism>
<evidence type="ECO:0000313" key="2">
    <source>
        <dbReference type="EMBL" id="MDN0076490.1"/>
    </source>
</evidence>
<name>A0ABT7XRY3_9NEIS</name>
<comment type="caution">
    <text evidence="2">The sequence shown here is derived from an EMBL/GenBank/DDBJ whole genome shotgun (WGS) entry which is preliminary data.</text>
</comment>
<keyword evidence="3" id="KW-1185">Reference proteome</keyword>
<dbReference type="PANTHER" id="PTHR42850:SF7">
    <property type="entry name" value="BIS(5'-NUCLEOSYL)-TETRAPHOSPHATASE PRPE [ASYMMETRICAL]"/>
    <property type="match status" value="1"/>
</dbReference>